<dbReference type="InterPro" id="IPR036259">
    <property type="entry name" value="MFS_trans_sf"/>
</dbReference>
<reference evidence="9 10" key="1">
    <citation type="submission" date="2024-09" db="EMBL/GenBank/DDBJ databases">
        <authorList>
            <person name="Sun Q."/>
            <person name="Mori K."/>
        </authorList>
    </citation>
    <scope>NUCLEOTIDE SEQUENCE [LARGE SCALE GENOMIC DNA]</scope>
    <source>
        <strain evidence="9 10">TBRC 2205</strain>
    </source>
</reference>
<dbReference type="CDD" id="cd06173">
    <property type="entry name" value="MFS_MefA_like"/>
    <property type="match status" value="1"/>
</dbReference>
<sequence length="415" mass="42112">MTAADAQNAFGLLRRHPAFRTLWASRAVSFLGGSLSTVALILYVADRTGAGSAVALLMLVGELLPTLLSPVAGALADRLAPRRLLLACELGQGVMMALVALLLPNLALLLVLIVAKSAFAVVFDPAGRAVLPRLVADHQLEPANAALGLGTNGLDVAGPLLAAALLPVLGLRGILWLDVASFGLSAVLLSRLPRLGRVGSVGPAPGIWAEAREGLRYVADNRMVRAVAVGFWAVVLCTGIDDVVLVFLVRDELRGGDVAVSVLYAAVGLGLLVGFLLLAVGGRARPALVLVVLGFAVSAGGNLLTGLAWAVPVAFACQAVRGLGIAMIDTGLPAAVARAVPEHLRGRVFAVTYGGVSLAVALSYVVGGAALGAVSPRLVLVVAGGLGLVAAGLTAVAIRAARTGGTGRARRLRSV</sequence>
<keyword evidence="4 7" id="KW-0812">Transmembrane</keyword>
<evidence type="ECO:0000256" key="1">
    <source>
        <dbReference type="ARBA" id="ARBA00004651"/>
    </source>
</evidence>
<feature type="transmembrane region" description="Helical" evidence="7">
    <location>
        <begin position="287"/>
        <end position="311"/>
    </location>
</feature>
<dbReference type="SUPFAM" id="SSF103473">
    <property type="entry name" value="MFS general substrate transporter"/>
    <property type="match status" value="1"/>
</dbReference>
<feature type="transmembrane region" description="Helical" evidence="7">
    <location>
        <begin position="23"/>
        <end position="45"/>
    </location>
</feature>
<feature type="transmembrane region" description="Helical" evidence="7">
    <location>
        <begin position="378"/>
        <end position="401"/>
    </location>
</feature>
<dbReference type="Pfam" id="PF07690">
    <property type="entry name" value="MFS_1"/>
    <property type="match status" value="1"/>
</dbReference>
<feature type="transmembrane region" description="Helical" evidence="7">
    <location>
        <begin position="51"/>
        <end position="76"/>
    </location>
</feature>
<gene>
    <name evidence="9" type="ORF">ACFFHU_07635</name>
</gene>
<dbReference type="Gene3D" id="1.20.1250.20">
    <property type="entry name" value="MFS general substrate transporter like domains"/>
    <property type="match status" value="1"/>
</dbReference>
<dbReference type="InterPro" id="IPR011701">
    <property type="entry name" value="MFS"/>
</dbReference>
<proteinExistence type="predicted"/>
<dbReference type="Proteomes" id="UP001589894">
    <property type="component" value="Unassembled WGS sequence"/>
</dbReference>
<accession>A0ABV6NVF7</accession>
<keyword evidence="6 7" id="KW-0472">Membrane</keyword>
<feature type="transmembrane region" description="Helical" evidence="7">
    <location>
        <begin position="261"/>
        <end position="280"/>
    </location>
</feature>
<dbReference type="PANTHER" id="PTHR43266:SF2">
    <property type="entry name" value="MAJOR FACILITATOR SUPERFAMILY (MFS) PROFILE DOMAIN-CONTAINING PROTEIN"/>
    <property type="match status" value="1"/>
</dbReference>
<dbReference type="RefSeq" id="WP_377336981.1">
    <property type="nucleotide sequence ID" value="NZ_JBHLUE010000004.1"/>
</dbReference>
<feature type="transmembrane region" description="Helical" evidence="7">
    <location>
        <begin position="226"/>
        <end position="249"/>
    </location>
</feature>
<evidence type="ECO:0000256" key="4">
    <source>
        <dbReference type="ARBA" id="ARBA00022692"/>
    </source>
</evidence>
<protein>
    <submittedName>
        <fullName evidence="9">MFS transporter</fullName>
    </submittedName>
</protein>
<feature type="transmembrane region" description="Helical" evidence="7">
    <location>
        <begin position="97"/>
        <end position="123"/>
    </location>
</feature>
<dbReference type="InterPro" id="IPR020846">
    <property type="entry name" value="MFS_dom"/>
</dbReference>
<keyword evidence="5 7" id="KW-1133">Transmembrane helix</keyword>
<dbReference type="EMBL" id="JBHLUE010000004">
    <property type="protein sequence ID" value="MFC0564038.1"/>
    <property type="molecule type" value="Genomic_DNA"/>
</dbReference>
<feature type="domain" description="Major facilitator superfamily (MFS) profile" evidence="8">
    <location>
        <begin position="223"/>
        <end position="415"/>
    </location>
</feature>
<feature type="transmembrane region" description="Helical" evidence="7">
    <location>
        <begin position="323"/>
        <end position="341"/>
    </location>
</feature>
<evidence type="ECO:0000256" key="6">
    <source>
        <dbReference type="ARBA" id="ARBA00023136"/>
    </source>
</evidence>
<dbReference type="PROSITE" id="PS50850">
    <property type="entry name" value="MFS"/>
    <property type="match status" value="1"/>
</dbReference>
<organism evidence="9 10">
    <name type="scientific">Plantactinospora siamensis</name>
    <dbReference type="NCBI Taxonomy" id="555372"/>
    <lineage>
        <taxon>Bacteria</taxon>
        <taxon>Bacillati</taxon>
        <taxon>Actinomycetota</taxon>
        <taxon>Actinomycetes</taxon>
        <taxon>Micromonosporales</taxon>
        <taxon>Micromonosporaceae</taxon>
        <taxon>Plantactinospora</taxon>
    </lineage>
</organism>
<feature type="transmembrane region" description="Helical" evidence="7">
    <location>
        <begin position="160"/>
        <end position="189"/>
    </location>
</feature>
<dbReference type="PANTHER" id="PTHR43266">
    <property type="entry name" value="MACROLIDE-EFFLUX PROTEIN"/>
    <property type="match status" value="1"/>
</dbReference>
<evidence type="ECO:0000259" key="8">
    <source>
        <dbReference type="PROSITE" id="PS50850"/>
    </source>
</evidence>
<evidence type="ECO:0000256" key="2">
    <source>
        <dbReference type="ARBA" id="ARBA00022448"/>
    </source>
</evidence>
<keyword evidence="10" id="KW-1185">Reference proteome</keyword>
<evidence type="ECO:0000256" key="3">
    <source>
        <dbReference type="ARBA" id="ARBA00022475"/>
    </source>
</evidence>
<feature type="transmembrane region" description="Helical" evidence="7">
    <location>
        <begin position="348"/>
        <end position="372"/>
    </location>
</feature>
<comment type="caution">
    <text evidence="9">The sequence shown here is derived from an EMBL/GenBank/DDBJ whole genome shotgun (WGS) entry which is preliminary data.</text>
</comment>
<evidence type="ECO:0000313" key="10">
    <source>
        <dbReference type="Proteomes" id="UP001589894"/>
    </source>
</evidence>
<keyword evidence="2" id="KW-0813">Transport</keyword>
<keyword evidence="3" id="KW-1003">Cell membrane</keyword>
<evidence type="ECO:0000256" key="5">
    <source>
        <dbReference type="ARBA" id="ARBA00022989"/>
    </source>
</evidence>
<comment type="subcellular location">
    <subcellularLocation>
        <location evidence="1">Cell membrane</location>
        <topology evidence="1">Multi-pass membrane protein</topology>
    </subcellularLocation>
</comment>
<name>A0ABV6NVF7_9ACTN</name>
<evidence type="ECO:0000313" key="9">
    <source>
        <dbReference type="EMBL" id="MFC0564038.1"/>
    </source>
</evidence>
<evidence type="ECO:0000256" key="7">
    <source>
        <dbReference type="SAM" id="Phobius"/>
    </source>
</evidence>